<sequence length="146" mass="17092">MNKQIEEIYIGKRIRKELGDLKPLMESLRTFGLMNPIVVNQDGELIAGHRRLEAAKALGWRSIEARVVNVETDIQMLELEIEENLHRRSLAADELADGYNRLDKLKHPSVFRRIWNAIKRFFSMLFGGDGRKKKRKRPDKKQDRPL</sequence>
<dbReference type="OrthoDB" id="2662582at2"/>
<dbReference type="KEGG" id="ssm:Spirs_1726"/>
<dbReference type="RefSeq" id="WP_013254317.1">
    <property type="nucleotide sequence ID" value="NC_014364.1"/>
</dbReference>
<organism evidence="2 3">
    <name type="scientific">Sediminispirochaeta smaragdinae (strain DSM 11293 / JCM 15392 / SEBR 4228)</name>
    <name type="common">Spirochaeta smaragdinae</name>
    <dbReference type="NCBI Taxonomy" id="573413"/>
    <lineage>
        <taxon>Bacteria</taxon>
        <taxon>Pseudomonadati</taxon>
        <taxon>Spirochaetota</taxon>
        <taxon>Spirochaetia</taxon>
        <taxon>Spirochaetales</taxon>
        <taxon>Spirochaetaceae</taxon>
        <taxon>Sediminispirochaeta</taxon>
    </lineage>
</organism>
<feature type="domain" description="ParB-like N-terminal" evidence="1">
    <location>
        <begin position="1"/>
        <end position="85"/>
    </location>
</feature>
<dbReference type="Proteomes" id="UP000002318">
    <property type="component" value="Chromosome"/>
</dbReference>
<dbReference type="SUPFAM" id="SSF110849">
    <property type="entry name" value="ParB/Sulfiredoxin"/>
    <property type="match status" value="1"/>
</dbReference>
<dbReference type="GO" id="GO:0005694">
    <property type="term" value="C:chromosome"/>
    <property type="evidence" value="ECO:0007669"/>
    <property type="project" value="TreeGrafter"/>
</dbReference>
<dbReference type="AlphaFoldDB" id="E1R688"/>
<dbReference type="EMBL" id="CP002116">
    <property type="protein sequence ID" value="ADK80853.1"/>
    <property type="molecule type" value="Genomic_DNA"/>
</dbReference>
<proteinExistence type="predicted"/>
<protein>
    <submittedName>
        <fullName evidence="2">ParB domain protein nuclease</fullName>
    </submittedName>
</protein>
<dbReference type="eggNOG" id="COG1475">
    <property type="taxonomic scope" value="Bacteria"/>
</dbReference>
<dbReference type="CDD" id="cd16410">
    <property type="entry name" value="ParB_N_like"/>
    <property type="match status" value="1"/>
</dbReference>
<evidence type="ECO:0000313" key="3">
    <source>
        <dbReference type="Proteomes" id="UP000002318"/>
    </source>
</evidence>
<dbReference type="InterPro" id="IPR036086">
    <property type="entry name" value="ParB/Sulfiredoxin_sf"/>
</dbReference>
<evidence type="ECO:0000313" key="2">
    <source>
        <dbReference type="EMBL" id="ADK80853.1"/>
    </source>
</evidence>
<gene>
    <name evidence="2" type="ordered locus">Spirs_1726</name>
</gene>
<evidence type="ECO:0000259" key="1">
    <source>
        <dbReference type="SMART" id="SM00470"/>
    </source>
</evidence>
<dbReference type="InterPro" id="IPR050336">
    <property type="entry name" value="Chromosome_partition/occlusion"/>
</dbReference>
<dbReference type="SMART" id="SM00470">
    <property type="entry name" value="ParB"/>
    <property type="match status" value="1"/>
</dbReference>
<dbReference type="Gene3D" id="3.90.1530.10">
    <property type="entry name" value="Conserved hypothetical protein from pyrococcus furiosus pfu- 392566-001, ParB domain"/>
    <property type="match status" value="1"/>
</dbReference>
<dbReference type="STRING" id="573413.Spirs_1726"/>
<dbReference type="Pfam" id="PF02195">
    <property type="entry name" value="ParB_N"/>
    <property type="match status" value="1"/>
</dbReference>
<dbReference type="InterPro" id="IPR003115">
    <property type="entry name" value="ParB_N"/>
</dbReference>
<keyword evidence="3" id="KW-1185">Reference proteome</keyword>
<dbReference type="PANTHER" id="PTHR33375:SF1">
    <property type="entry name" value="CHROMOSOME-PARTITIONING PROTEIN PARB-RELATED"/>
    <property type="match status" value="1"/>
</dbReference>
<dbReference type="GO" id="GO:0045881">
    <property type="term" value="P:positive regulation of sporulation resulting in formation of a cellular spore"/>
    <property type="evidence" value="ECO:0007669"/>
    <property type="project" value="TreeGrafter"/>
</dbReference>
<name>E1R688_SEDSS</name>
<reference evidence="2 3" key="1">
    <citation type="journal article" date="2010" name="Stand. Genomic Sci.">
        <title>Complete genome sequence of Spirochaeta smaragdinae type strain (SEBR 4228).</title>
        <authorList>
            <person name="Mavromatis K."/>
            <person name="Yasawong M."/>
            <person name="Chertkov O."/>
            <person name="Lapidus A."/>
            <person name="Lucas S."/>
            <person name="Nolan M."/>
            <person name="Del Rio T.G."/>
            <person name="Tice H."/>
            <person name="Cheng J.F."/>
            <person name="Pitluck S."/>
            <person name="Liolios K."/>
            <person name="Ivanova N."/>
            <person name="Tapia R."/>
            <person name="Han C."/>
            <person name="Bruce D."/>
            <person name="Goodwin L."/>
            <person name="Pati A."/>
            <person name="Chen A."/>
            <person name="Palaniappan K."/>
            <person name="Land M."/>
            <person name="Hauser L."/>
            <person name="Chang Y.J."/>
            <person name="Jeffries C.D."/>
            <person name="Detter J.C."/>
            <person name="Rohde M."/>
            <person name="Brambilla E."/>
            <person name="Spring S."/>
            <person name="Goker M."/>
            <person name="Sikorski J."/>
            <person name="Woyke T."/>
            <person name="Bristow J."/>
            <person name="Eisen J.A."/>
            <person name="Markowitz V."/>
            <person name="Hugenholtz P."/>
            <person name="Klenk H.P."/>
            <person name="Kyrpides N.C."/>
        </authorList>
    </citation>
    <scope>NUCLEOTIDE SEQUENCE [LARGE SCALE GENOMIC DNA]</scope>
    <source>
        <strain evidence="3">DSM 11293 / JCM 15392 / SEBR 4228</strain>
    </source>
</reference>
<dbReference type="HOGENOM" id="CLU_150097_0_0_12"/>
<dbReference type="PANTHER" id="PTHR33375">
    <property type="entry name" value="CHROMOSOME-PARTITIONING PROTEIN PARB-RELATED"/>
    <property type="match status" value="1"/>
</dbReference>
<dbReference type="GO" id="GO:0007059">
    <property type="term" value="P:chromosome segregation"/>
    <property type="evidence" value="ECO:0007669"/>
    <property type="project" value="TreeGrafter"/>
</dbReference>
<accession>E1R688</accession>